<evidence type="ECO:0000313" key="2">
    <source>
        <dbReference type="Proteomes" id="UP000468581"/>
    </source>
</evidence>
<dbReference type="AlphaFoldDB" id="A0A6P0URV7"/>
<gene>
    <name evidence="1" type="ORF">GWK08_17470</name>
</gene>
<proteinExistence type="predicted"/>
<keyword evidence="2" id="KW-1185">Reference proteome</keyword>
<evidence type="ECO:0000313" key="1">
    <source>
        <dbReference type="EMBL" id="NER15250.1"/>
    </source>
</evidence>
<name>A0A6P0URV7_9FLAO</name>
<sequence length="188" mass="21191">MKKYTLSFVLGALILSSCSSKPDPFLISEGQVGALTTETDVSTLEELYSTDSLVKEEGRRDYQFANSDKYQLFEKGGKHLLTITPSSSKDSIRTPRNIIIHDERYTTAKGVSLNSTFKDIKGNYKISKIEGTLNNVIVFVNEIDAYFTIDREELPGEVRFNLSAKIEAVQIPDDAKIKYFMLGWENVE</sequence>
<comment type="caution">
    <text evidence="1">The sequence shown here is derived from an EMBL/GenBank/DDBJ whole genome shotgun (WGS) entry which is preliminary data.</text>
</comment>
<dbReference type="RefSeq" id="WP_163608539.1">
    <property type="nucleotide sequence ID" value="NZ_JAABOO010000004.1"/>
</dbReference>
<protein>
    <submittedName>
        <fullName evidence="1">Uncharacterized protein</fullName>
    </submittedName>
</protein>
<organism evidence="1 2">
    <name type="scientific">Leptobacterium flavescens</name>
    <dbReference type="NCBI Taxonomy" id="472055"/>
    <lineage>
        <taxon>Bacteria</taxon>
        <taxon>Pseudomonadati</taxon>
        <taxon>Bacteroidota</taxon>
        <taxon>Flavobacteriia</taxon>
        <taxon>Flavobacteriales</taxon>
        <taxon>Flavobacteriaceae</taxon>
        <taxon>Leptobacterium</taxon>
    </lineage>
</organism>
<accession>A0A6P0URV7</accession>
<dbReference type="Proteomes" id="UP000468581">
    <property type="component" value="Unassembled WGS sequence"/>
</dbReference>
<reference evidence="1 2" key="1">
    <citation type="submission" date="2020-01" db="EMBL/GenBank/DDBJ databases">
        <title>Leptobacterium flavescens.</title>
        <authorList>
            <person name="Wang G."/>
        </authorList>
    </citation>
    <scope>NUCLEOTIDE SEQUENCE [LARGE SCALE GENOMIC DNA]</scope>
    <source>
        <strain evidence="1 2">KCTC 22160</strain>
    </source>
</reference>
<dbReference type="PROSITE" id="PS51257">
    <property type="entry name" value="PROKAR_LIPOPROTEIN"/>
    <property type="match status" value="1"/>
</dbReference>
<dbReference type="EMBL" id="JAABOO010000004">
    <property type="protein sequence ID" value="NER15250.1"/>
    <property type="molecule type" value="Genomic_DNA"/>
</dbReference>